<dbReference type="PRINTS" id="PR00081">
    <property type="entry name" value="GDHRDH"/>
</dbReference>
<name>A0A7W9P957_9NOCA</name>
<dbReference type="Pfam" id="PF00106">
    <property type="entry name" value="adh_short"/>
    <property type="match status" value="1"/>
</dbReference>
<evidence type="ECO:0000256" key="1">
    <source>
        <dbReference type="ARBA" id="ARBA00006484"/>
    </source>
</evidence>
<dbReference type="InterPro" id="IPR057326">
    <property type="entry name" value="KR_dom"/>
</dbReference>
<feature type="domain" description="Ketoreductase" evidence="4">
    <location>
        <begin position="5"/>
        <end position="209"/>
    </location>
</feature>
<organism evidence="5 6">
    <name type="scientific">Nocardia transvalensis</name>
    <dbReference type="NCBI Taxonomy" id="37333"/>
    <lineage>
        <taxon>Bacteria</taxon>
        <taxon>Bacillati</taxon>
        <taxon>Actinomycetota</taxon>
        <taxon>Actinomycetes</taxon>
        <taxon>Mycobacteriales</taxon>
        <taxon>Nocardiaceae</taxon>
        <taxon>Nocardia</taxon>
    </lineage>
</organism>
<reference evidence="5 6" key="1">
    <citation type="submission" date="2020-08" db="EMBL/GenBank/DDBJ databases">
        <title>Sequencing the genomes of 1000 actinobacteria strains.</title>
        <authorList>
            <person name="Klenk H.-P."/>
        </authorList>
    </citation>
    <scope>NUCLEOTIDE SEQUENCE [LARGE SCALE GENOMIC DNA]</scope>
    <source>
        <strain evidence="5 6">DSM 43582</strain>
    </source>
</reference>
<dbReference type="AlphaFoldDB" id="A0A7W9P957"/>
<evidence type="ECO:0000313" key="5">
    <source>
        <dbReference type="EMBL" id="MBB5911781.1"/>
    </source>
</evidence>
<dbReference type="Gene3D" id="3.40.50.720">
    <property type="entry name" value="NAD(P)-binding Rossmann-like Domain"/>
    <property type="match status" value="1"/>
</dbReference>
<feature type="compositionally biased region" description="Basic and acidic residues" evidence="3">
    <location>
        <begin position="156"/>
        <end position="165"/>
    </location>
</feature>
<protein>
    <submittedName>
        <fullName evidence="5">NAD(P)-dependent dehydrogenase (Short-subunit alcohol dehydrogenase family)</fullName>
    </submittedName>
</protein>
<accession>A0A7W9P957</accession>
<keyword evidence="6" id="KW-1185">Reference proteome</keyword>
<dbReference type="GO" id="GO:0016491">
    <property type="term" value="F:oxidoreductase activity"/>
    <property type="evidence" value="ECO:0007669"/>
    <property type="project" value="UniProtKB-KW"/>
</dbReference>
<dbReference type="Proteomes" id="UP000540412">
    <property type="component" value="Unassembled WGS sequence"/>
</dbReference>
<dbReference type="SMART" id="SM00822">
    <property type="entry name" value="PKS_KR"/>
    <property type="match status" value="1"/>
</dbReference>
<dbReference type="PANTHER" id="PTHR24320">
    <property type="entry name" value="RETINOL DEHYDROGENASE"/>
    <property type="match status" value="1"/>
</dbReference>
<comment type="caution">
    <text evidence="5">The sequence shown here is derived from an EMBL/GenBank/DDBJ whole genome shotgun (WGS) entry which is preliminary data.</text>
</comment>
<evidence type="ECO:0000256" key="3">
    <source>
        <dbReference type="SAM" id="MobiDB-lite"/>
    </source>
</evidence>
<dbReference type="InterPro" id="IPR002347">
    <property type="entry name" value="SDR_fam"/>
</dbReference>
<evidence type="ECO:0000313" key="6">
    <source>
        <dbReference type="Proteomes" id="UP000540412"/>
    </source>
</evidence>
<proteinExistence type="inferred from homology"/>
<dbReference type="PANTHER" id="PTHR24320:SF152">
    <property type="entry name" value="SHORT-CHAIN DEHYDROGENASE_REDUCTASE FAMILY PROTEIN"/>
    <property type="match status" value="1"/>
</dbReference>
<keyword evidence="2" id="KW-0560">Oxidoreductase</keyword>
<dbReference type="EMBL" id="JACHIT010000001">
    <property type="protein sequence ID" value="MBB5911781.1"/>
    <property type="molecule type" value="Genomic_DNA"/>
</dbReference>
<dbReference type="SUPFAM" id="SSF51735">
    <property type="entry name" value="NAD(P)-binding Rossmann-fold domains"/>
    <property type="match status" value="1"/>
</dbReference>
<sequence length="302" mass="32165">MSDQRTVLITGGTGSLGYRTAEAILAEDPDVTVVVSGRRGVEDAALGLGDRAVGRPLDLASLDDVRRFARGFGDLDVPPLHAIVCNAGIQVVSGSVVTADGFEQTFAVNHLAHFLLVRELLPAVAAPGRIVFVASDTHDPTKPTGMPSPRYTTARELARPGESTEKPGPLGRRRYTTSKLCNVLAAYEFARRLDTGATPRITVNAFDPGLMPGTGLGRDYPGIQGLAWRYLLPALTVVPGINVHTARQSARALARLVLDPGLADTTGRYFSGRREIRSSADSYDTGKAADLWDTSVELTESA</sequence>
<dbReference type="InterPro" id="IPR036291">
    <property type="entry name" value="NAD(P)-bd_dom_sf"/>
</dbReference>
<evidence type="ECO:0000256" key="2">
    <source>
        <dbReference type="ARBA" id="ARBA00023002"/>
    </source>
</evidence>
<evidence type="ECO:0000259" key="4">
    <source>
        <dbReference type="SMART" id="SM00822"/>
    </source>
</evidence>
<dbReference type="RefSeq" id="WP_040749735.1">
    <property type="nucleotide sequence ID" value="NZ_JACHIT010000001.1"/>
</dbReference>
<feature type="region of interest" description="Disordered" evidence="3">
    <location>
        <begin position="139"/>
        <end position="173"/>
    </location>
</feature>
<comment type="similarity">
    <text evidence="1">Belongs to the short-chain dehydrogenases/reductases (SDR) family.</text>
</comment>
<gene>
    <name evidence="5" type="ORF">BJY24_000648</name>
</gene>